<dbReference type="Gene3D" id="1.20.1600.10">
    <property type="entry name" value="Outer membrane efflux proteins (OEP)"/>
    <property type="match status" value="1"/>
</dbReference>
<dbReference type="GO" id="GO:0015562">
    <property type="term" value="F:efflux transmembrane transporter activity"/>
    <property type="evidence" value="ECO:0007669"/>
    <property type="project" value="InterPro"/>
</dbReference>
<dbReference type="GO" id="GO:0015288">
    <property type="term" value="F:porin activity"/>
    <property type="evidence" value="ECO:0007669"/>
    <property type="project" value="TreeGrafter"/>
</dbReference>
<organism evidence="9 10">
    <name type="scientific">Halarcobacter anaerophilus</name>
    <dbReference type="NCBI Taxonomy" id="877500"/>
    <lineage>
        <taxon>Bacteria</taxon>
        <taxon>Pseudomonadati</taxon>
        <taxon>Campylobacterota</taxon>
        <taxon>Epsilonproteobacteria</taxon>
        <taxon>Campylobacterales</taxon>
        <taxon>Arcobacteraceae</taxon>
        <taxon>Halarcobacter</taxon>
    </lineage>
</organism>
<evidence type="ECO:0000256" key="4">
    <source>
        <dbReference type="ARBA" id="ARBA00022452"/>
    </source>
</evidence>
<gene>
    <name evidence="9" type="ORF">CRV06_07975</name>
</gene>
<proteinExistence type="inferred from homology"/>
<sequence>MNKYIISIAVSSILTSTLYATSVKDVVEQTIGANPDILSEKFNKDAYKKYVDEEKGDYYPTIDFSGYLEDSKTRSDRDDNYPDDPSTQDKDGYNATLTLEQILYDGGRTPSEVAGARYQYYGNKYRSTQRVEEIIRGAIDSYMDLVMYEELMNLSENNLKLHDDYLVIAKEKESISGEILESYEVNSKKHYITDRYLEQKQLEDEALNKYIKFTQTPTDGKVCRPEINQTLIPNTLEKTVEVANIKNFKILEQIEKVKEQRENIAQAESRYLPTLRFQWQSVWDDDLEYEENGSQDIHRARLLLDWNIFEGGKTYHATQREKLFLKEQQKVLDNVVNEVKEEITTSYNAYTISKQRLANLRRYVVDNRNIRDVYLKQLQDGTRTFIDILDAESDLYNSQVDTLSQEMDVYAKYFDLLEKMGILSEALLKSKDQTCKAYVHKEYVNPMKKPDTNMNDKDMPLDEDVLKELGIESNLDLEINNLINNPPKESLADKKAQKDILPKGKYTINVATLDTKEEDINSFRQKYNLKDDKSLYSYNVGSDTKLLYGSYNNLKDANNAMVALSAKGIKSNVYVDYLDKHRKLIEKNKTIN</sequence>
<evidence type="ECO:0000256" key="8">
    <source>
        <dbReference type="SAM" id="MobiDB-lite"/>
    </source>
</evidence>
<evidence type="ECO:0000256" key="7">
    <source>
        <dbReference type="ARBA" id="ARBA00023237"/>
    </source>
</evidence>
<keyword evidence="5" id="KW-0812">Transmembrane</keyword>
<evidence type="ECO:0000313" key="10">
    <source>
        <dbReference type="Proteomes" id="UP000290191"/>
    </source>
</evidence>
<keyword evidence="3" id="KW-0813">Transport</keyword>
<dbReference type="GO" id="GO:0042834">
    <property type="term" value="F:peptidoglycan binding"/>
    <property type="evidence" value="ECO:0007669"/>
    <property type="project" value="InterPro"/>
</dbReference>
<dbReference type="InterPro" id="IPR051906">
    <property type="entry name" value="TolC-like"/>
</dbReference>
<dbReference type="AlphaFoldDB" id="A0A4Q0Y3E5"/>
<keyword evidence="7" id="KW-0998">Cell outer membrane</keyword>
<comment type="subcellular location">
    <subcellularLocation>
        <location evidence="1">Cell outer membrane</location>
    </subcellularLocation>
</comment>
<comment type="caution">
    <text evidence="9">The sequence shown here is derived from an EMBL/GenBank/DDBJ whole genome shotgun (WGS) entry which is preliminary data.</text>
</comment>
<feature type="compositionally biased region" description="Basic and acidic residues" evidence="8">
    <location>
        <begin position="69"/>
        <end position="80"/>
    </location>
</feature>
<keyword evidence="4" id="KW-1134">Transmembrane beta strand</keyword>
<dbReference type="EMBL" id="PDKO01000005">
    <property type="protein sequence ID" value="RXJ63189.1"/>
    <property type="molecule type" value="Genomic_DNA"/>
</dbReference>
<dbReference type="Gene3D" id="3.30.70.1070">
    <property type="entry name" value="Sporulation related repeat"/>
    <property type="match status" value="1"/>
</dbReference>
<dbReference type="InterPro" id="IPR036680">
    <property type="entry name" value="SPOR-like_sf"/>
</dbReference>
<evidence type="ECO:0008006" key="11">
    <source>
        <dbReference type="Google" id="ProtNLM"/>
    </source>
</evidence>
<dbReference type="STRING" id="877500.GCA_000935065_01538"/>
<evidence type="ECO:0000313" key="9">
    <source>
        <dbReference type="EMBL" id="RXJ63189.1"/>
    </source>
</evidence>
<dbReference type="OrthoDB" id="5348365at2"/>
<comment type="similarity">
    <text evidence="2">Belongs to the outer membrane factor (OMF) (TC 1.B.17) family.</text>
</comment>
<evidence type="ECO:0000256" key="5">
    <source>
        <dbReference type="ARBA" id="ARBA00022692"/>
    </source>
</evidence>
<accession>A0A4Q0Y3E5</accession>
<evidence type="ECO:0000256" key="2">
    <source>
        <dbReference type="ARBA" id="ARBA00007613"/>
    </source>
</evidence>
<keyword evidence="10" id="KW-1185">Reference proteome</keyword>
<evidence type="ECO:0000256" key="3">
    <source>
        <dbReference type="ARBA" id="ARBA00022448"/>
    </source>
</evidence>
<feature type="region of interest" description="Disordered" evidence="8">
    <location>
        <begin position="69"/>
        <end position="92"/>
    </location>
</feature>
<dbReference type="PANTHER" id="PTHR30026:SF20">
    <property type="entry name" value="OUTER MEMBRANE PROTEIN TOLC"/>
    <property type="match status" value="1"/>
</dbReference>
<dbReference type="SUPFAM" id="SSF56954">
    <property type="entry name" value="Outer membrane efflux proteins (OEP)"/>
    <property type="match status" value="1"/>
</dbReference>
<dbReference type="Pfam" id="PF02321">
    <property type="entry name" value="OEP"/>
    <property type="match status" value="2"/>
</dbReference>
<reference evidence="9 10" key="1">
    <citation type="submission" date="2017-10" db="EMBL/GenBank/DDBJ databases">
        <title>Genomics of the genus Arcobacter.</title>
        <authorList>
            <person name="Perez-Cataluna A."/>
            <person name="Figueras M.J."/>
        </authorList>
    </citation>
    <scope>NUCLEOTIDE SEQUENCE [LARGE SCALE GENOMIC DNA]</scope>
    <source>
        <strain evidence="9 10">DSM 24636</strain>
    </source>
</reference>
<keyword evidence="6" id="KW-0472">Membrane</keyword>
<dbReference type="GO" id="GO:0009279">
    <property type="term" value="C:cell outer membrane"/>
    <property type="evidence" value="ECO:0007669"/>
    <property type="project" value="UniProtKB-SubCell"/>
</dbReference>
<dbReference type="GO" id="GO:1990281">
    <property type="term" value="C:efflux pump complex"/>
    <property type="evidence" value="ECO:0007669"/>
    <property type="project" value="TreeGrafter"/>
</dbReference>
<dbReference type="InterPro" id="IPR003423">
    <property type="entry name" value="OMP_efflux"/>
</dbReference>
<protein>
    <recommendedName>
        <fullName evidence="11">SPOR domain-containing protein</fullName>
    </recommendedName>
</protein>
<dbReference type="RefSeq" id="WP_129082050.1">
    <property type="nucleotide sequence ID" value="NZ_CP041070.1"/>
</dbReference>
<name>A0A4Q0Y3E5_9BACT</name>
<dbReference type="PANTHER" id="PTHR30026">
    <property type="entry name" value="OUTER MEMBRANE PROTEIN TOLC"/>
    <property type="match status" value="1"/>
</dbReference>
<dbReference type="Proteomes" id="UP000290191">
    <property type="component" value="Unassembled WGS sequence"/>
</dbReference>
<evidence type="ECO:0000256" key="1">
    <source>
        <dbReference type="ARBA" id="ARBA00004442"/>
    </source>
</evidence>
<evidence type="ECO:0000256" key="6">
    <source>
        <dbReference type="ARBA" id="ARBA00023136"/>
    </source>
</evidence>